<organism evidence="2 3">
    <name type="scientific">Sporolactobacillus terrae</name>
    <dbReference type="NCBI Taxonomy" id="269673"/>
    <lineage>
        <taxon>Bacteria</taxon>
        <taxon>Bacillati</taxon>
        <taxon>Bacillota</taxon>
        <taxon>Bacilli</taxon>
        <taxon>Bacillales</taxon>
        <taxon>Sporolactobacillaceae</taxon>
        <taxon>Sporolactobacillus</taxon>
    </lineage>
</organism>
<keyword evidence="1" id="KW-1133">Transmembrane helix</keyword>
<feature type="transmembrane region" description="Helical" evidence="1">
    <location>
        <begin position="12"/>
        <end position="31"/>
    </location>
</feature>
<protein>
    <submittedName>
        <fullName evidence="2">Uncharacterized protein</fullName>
    </submittedName>
</protein>
<evidence type="ECO:0000313" key="2">
    <source>
        <dbReference type="EMBL" id="BBO00319.1"/>
    </source>
</evidence>
<evidence type="ECO:0000313" key="3">
    <source>
        <dbReference type="Proteomes" id="UP000326951"/>
    </source>
</evidence>
<reference evidence="2 3" key="1">
    <citation type="submission" date="2019-09" db="EMBL/GenBank/DDBJ databases">
        <title>Complete genome sequence of Sporolactobacillus terrae 70-3.</title>
        <authorList>
            <person name="Tanaka N."/>
            <person name="Shiwa Y."/>
            <person name="Fujita N."/>
            <person name="Tanasupawat S."/>
        </authorList>
    </citation>
    <scope>NUCLEOTIDE SEQUENCE [LARGE SCALE GENOMIC DNA]</scope>
    <source>
        <strain evidence="2 3">70-3</strain>
    </source>
</reference>
<accession>A0A5K7X5P6</accession>
<dbReference type="EMBL" id="AP021853">
    <property type="protein sequence ID" value="BBO00319.1"/>
    <property type="molecule type" value="Genomic_DNA"/>
</dbReference>
<gene>
    <name evidence="2" type="ORF">St703_30230</name>
</gene>
<name>A0A5K7X5P6_9BACL</name>
<dbReference type="Proteomes" id="UP000326951">
    <property type="component" value="Chromosome"/>
</dbReference>
<keyword evidence="1" id="KW-0812">Transmembrane</keyword>
<proteinExistence type="predicted"/>
<keyword evidence="1" id="KW-0472">Membrane</keyword>
<dbReference type="AlphaFoldDB" id="A0A5K7X5P6"/>
<sequence>MRKLKLMMAAYCKYVIDFKWILLGVLIYLYASVIKRQITYNASLAHTTMNSWDVSKRQIIPTYKKGGDQCIIHL</sequence>
<evidence type="ECO:0000256" key="1">
    <source>
        <dbReference type="SAM" id="Phobius"/>
    </source>
</evidence>